<comment type="similarity">
    <text evidence="1">Belongs to the SDHAF4 family.</text>
</comment>
<name>A0ABT1QVA6_9GAMM</name>
<feature type="region of interest" description="Disordered" evidence="2">
    <location>
        <begin position="1"/>
        <end position="56"/>
    </location>
</feature>
<accession>A0ABT1QVA6</accession>
<dbReference type="PANTHER" id="PTHR28524">
    <property type="entry name" value="SUCCINATE DEHYDROGENASE ASSEMBLY FACTOR 4, MITOCHONDRIAL"/>
    <property type="match status" value="1"/>
</dbReference>
<dbReference type="InterPro" id="IPR012875">
    <property type="entry name" value="SDHF4"/>
</dbReference>
<comment type="caution">
    <text evidence="3">The sequence shown here is derived from an EMBL/GenBank/DDBJ whole genome shotgun (WGS) entry which is preliminary data.</text>
</comment>
<keyword evidence="4" id="KW-1185">Reference proteome</keyword>
<feature type="compositionally biased region" description="Pro residues" evidence="2">
    <location>
        <begin position="8"/>
        <end position="21"/>
    </location>
</feature>
<dbReference type="Proteomes" id="UP001165498">
    <property type="component" value="Unassembled WGS sequence"/>
</dbReference>
<evidence type="ECO:0000256" key="1">
    <source>
        <dbReference type="ARBA" id="ARBA00005701"/>
    </source>
</evidence>
<reference evidence="3" key="1">
    <citation type="submission" date="2022-07" db="EMBL/GenBank/DDBJ databases">
        <title>Tahibacter sp., a new gammaproteobacterium isolated from the silt sample collected at pig farm.</title>
        <authorList>
            <person name="Chen H."/>
        </authorList>
    </citation>
    <scope>NUCLEOTIDE SEQUENCE</scope>
    <source>
        <strain evidence="3">P2K</strain>
    </source>
</reference>
<proteinExistence type="inferred from homology"/>
<feature type="compositionally biased region" description="Basic and acidic residues" evidence="2">
    <location>
        <begin position="43"/>
        <end position="56"/>
    </location>
</feature>
<evidence type="ECO:0000256" key="2">
    <source>
        <dbReference type="SAM" id="MobiDB-lite"/>
    </source>
</evidence>
<dbReference type="EMBL" id="JANFQO010000015">
    <property type="protein sequence ID" value="MCQ4166225.1"/>
    <property type="molecule type" value="Genomic_DNA"/>
</dbReference>
<evidence type="ECO:0000313" key="4">
    <source>
        <dbReference type="Proteomes" id="UP001165498"/>
    </source>
</evidence>
<sequence>MPESTSQPVPPDRAVPEPSAPAPADAQSRPREIGGRQGPEPTRYGDWEKNGRCIDF</sequence>
<protein>
    <submittedName>
        <fullName evidence="3">DUF1674 domain-containing protein</fullName>
    </submittedName>
</protein>
<evidence type="ECO:0000313" key="3">
    <source>
        <dbReference type="EMBL" id="MCQ4166225.1"/>
    </source>
</evidence>
<organism evidence="3 4">
    <name type="scientific">Tahibacter harae</name>
    <dbReference type="NCBI Taxonomy" id="2963937"/>
    <lineage>
        <taxon>Bacteria</taxon>
        <taxon>Pseudomonadati</taxon>
        <taxon>Pseudomonadota</taxon>
        <taxon>Gammaproteobacteria</taxon>
        <taxon>Lysobacterales</taxon>
        <taxon>Rhodanobacteraceae</taxon>
        <taxon>Tahibacter</taxon>
    </lineage>
</organism>
<dbReference type="Pfam" id="PF07896">
    <property type="entry name" value="DUF1674"/>
    <property type="match status" value="1"/>
</dbReference>
<dbReference type="PANTHER" id="PTHR28524:SF3">
    <property type="entry name" value="SUCCINATE DEHYDROGENASE ASSEMBLY FACTOR 4, MITOCHONDRIAL"/>
    <property type="match status" value="1"/>
</dbReference>
<gene>
    <name evidence="3" type="ORF">NM961_16005</name>
</gene>